<dbReference type="Proteomes" id="UP000266673">
    <property type="component" value="Unassembled WGS sequence"/>
</dbReference>
<dbReference type="AlphaFoldDB" id="A0A397V6I2"/>
<name>A0A397V6I2_9GLOM</name>
<dbReference type="EMBL" id="QKWP01000601">
    <property type="protein sequence ID" value="RIB17511.1"/>
    <property type="molecule type" value="Genomic_DNA"/>
</dbReference>
<accession>A0A397V6I2</accession>
<proteinExistence type="predicted"/>
<protein>
    <recommendedName>
        <fullName evidence="3">AP2/ERF domain-containing protein</fullName>
    </recommendedName>
</protein>
<keyword evidence="2" id="KW-1185">Reference proteome</keyword>
<gene>
    <name evidence="1" type="ORF">C2G38_2187134</name>
</gene>
<evidence type="ECO:0000313" key="1">
    <source>
        <dbReference type="EMBL" id="RIB17511.1"/>
    </source>
</evidence>
<dbReference type="OrthoDB" id="2419640at2759"/>
<evidence type="ECO:0000313" key="2">
    <source>
        <dbReference type="Proteomes" id="UP000266673"/>
    </source>
</evidence>
<comment type="caution">
    <text evidence="1">The sequence shown here is derived from an EMBL/GenBank/DDBJ whole genome shotgun (WGS) entry which is preliminary data.</text>
</comment>
<sequence length="161" mass="19567">MTQKSNLQDKFENFEPFITWDKQKHPNKKLNKYRLIKINNNLYNEIQTQKPEITFLCDIKHFNLIQNHTCRLDNCECNLNKTIPRENALNRKLFKTNTSGYNRISFIKYNNTWRFRWHENNKCKSKDFYITKKRTSEQAKQQCINFKLKHDKIVGNLNGYN</sequence>
<evidence type="ECO:0008006" key="3">
    <source>
        <dbReference type="Google" id="ProtNLM"/>
    </source>
</evidence>
<organism evidence="1 2">
    <name type="scientific">Gigaspora rosea</name>
    <dbReference type="NCBI Taxonomy" id="44941"/>
    <lineage>
        <taxon>Eukaryota</taxon>
        <taxon>Fungi</taxon>
        <taxon>Fungi incertae sedis</taxon>
        <taxon>Mucoromycota</taxon>
        <taxon>Glomeromycotina</taxon>
        <taxon>Glomeromycetes</taxon>
        <taxon>Diversisporales</taxon>
        <taxon>Gigasporaceae</taxon>
        <taxon>Gigaspora</taxon>
    </lineage>
</organism>
<dbReference type="Gene3D" id="1.20.5.2050">
    <property type="match status" value="1"/>
</dbReference>
<reference evidence="1 2" key="1">
    <citation type="submission" date="2018-06" db="EMBL/GenBank/DDBJ databases">
        <title>Comparative genomics reveals the genomic features of Rhizophagus irregularis, R. cerebriforme, R. diaphanum and Gigaspora rosea, and their symbiotic lifestyle signature.</title>
        <authorList>
            <person name="Morin E."/>
            <person name="San Clemente H."/>
            <person name="Chen E.C.H."/>
            <person name="De La Providencia I."/>
            <person name="Hainaut M."/>
            <person name="Kuo A."/>
            <person name="Kohler A."/>
            <person name="Murat C."/>
            <person name="Tang N."/>
            <person name="Roy S."/>
            <person name="Loubradou J."/>
            <person name="Henrissat B."/>
            <person name="Grigoriev I.V."/>
            <person name="Corradi N."/>
            <person name="Roux C."/>
            <person name="Martin F.M."/>
        </authorList>
    </citation>
    <scope>NUCLEOTIDE SEQUENCE [LARGE SCALE GENOMIC DNA]</scope>
    <source>
        <strain evidence="1 2">DAOM 194757</strain>
    </source>
</reference>